<dbReference type="RefSeq" id="WP_343880304.1">
    <property type="nucleotide sequence ID" value="NZ_BAAAIJ010000047.1"/>
</dbReference>
<sequence length="211" mass="23916">MARRMADPAYRAQQWERRYDPNIEEINRMCDTLAEQKPDRALPYIDPAHDLDECRIVSLFSNPGASLASGFVSAENDDQSAIRTAEIYESVGLQPKFVMPWNVYPWYVTEVKEKALTPEQIDEGVKPLLAFLQRVSRASALVAHGTDAHKVARRLTQLENRAIQRRGFKVYKVRSTGDRAFAGSPAKQEVWRQEMQAAYTDAMARAGISRA</sequence>
<keyword evidence="2" id="KW-1185">Reference proteome</keyword>
<name>A0ABW4Q5H0_9MICC</name>
<comment type="caution">
    <text evidence="1">The sequence shown here is derived from an EMBL/GenBank/DDBJ whole genome shotgun (WGS) entry which is preliminary data.</text>
</comment>
<proteinExistence type="predicted"/>
<gene>
    <name evidence="1" type="ORF">ACFSFX_05405</name>
</gene>
<evidence type="ECO:0000313" key="2">
    <source>
        <dbReference type="Proteomes" id="UP001597307"/>
    </source>
</evidence>
<protein>
    <submittedName>
        <fullName evidence="1">Uracil-DNA glycosylase</fullName>
    </submittedName>
</protein>
<dbReference type="EMBL" id="JBHUGA010000011">
    <property type="protein sequence ID" value="MFD1846030.1"/>
    <property type="molecule type" value="Genomic_DNA"/>
</dbReference>
<accession>A0ABW4Q5H0</accession>
<evidence type="ECO:0000313" key="1">
    <source>
        <dbReference type="EMBL" id="MFD1846030.1"/>
    </source>
</evidence>
<dbReference type="Proteomes" id="UP001597307">
    <property type="component" value="Unassembled WGS sequence"/>
</dbReference>
<reference evidence="2" key="1">
    <citation type="journal article" date="2019" name="Int. J. Syst. Evol. Microbiol.">
        <title>The Global Catalogue of Microorganisms (GCM) 10K type strain sequencing project: providing services to taxonomists for standard genome sequencing and annotation.</title>
        <authorList>
            <consortium name="The Broad Institute Genomics Platform"/>
            <consortium name="The Broad Institute Genome Sequencing Center for Infectious Disease"/>
            <person name="Wu L."/>
            <person name="Ma J."/>
        </authorList>
    </citation>
    <scope>NUCLEOTIDE SEQUENCE [LARGE SCALE GENOMIC DNA]</scope>
    <source>
        <strain evidence="2">JCM 11496</strain>
    </source>
</reference>
<organism evidence="1 2">
    <name type="scientific">Arthrobacter flavus</name>
    <dbReference type="NCBI Taxonomy" id="95172"/>
    <lineage>
        <taxon>Bacteria</taxon>
        <taxon>Bacillati</taxon>
        <taxon>Actinomycetota</taxon>
        <taxon>Actinomycetes</taxon>
        <taxon>Micrococcales</taxon>
        <taxon>Micrococcaceae</taxon>
        <taxon>Arthrobacter</taxon>
    </lineage>
</organism>